<feature type="compositionally biased region" description="Polar residues" evidence="1">
    <location>
        <begin position="370"/>
        <end position="382"/>
    </location>
</feature>
<evidence type="ECO:0000259" key="2">
    <source>
        <dbReference type="Pfam" id="PF12307"/>
    </source>
</evidence>
<reference evidence="3 4" key="1">
    <citation type="submission" date="2018-09" db="EMBL/GenBank/DDBJ databases">
        <title>Metagenome Assembled Genomes from an Advanced Water Purification Facility.</title>
        <authorList>
            <person name="Stamps B.W."/>
            <person name="Spear J.R."/>
        </authorList>
    </citation>
    <scope>NUCLEOTIDE SEQUENCE [LARGE SCALE GENOMIC DNA]</scope>
    <source>
        <strain evidence="3">Bin_29_2</strain>
    </source>
</reference>
<dbReference type="InterPro" id="IPR022081">
    <property type="entry name" value="DUF3631"/>
</dbReference>
<gene>
    <name evidence="3" type="ORF">E6Q54_09080</name>
</gene>
<sequence length="471" mass="51251">MTELDRSDELLEMYARDALPGAALLDDTLSTFTRYVVFPDEHAAVGTVLWVAGTHAVPAFQHAPRLVANSPEKRCGKSRLLDVIAGTCHSPLMSVNATVAAIYRSIGDKHPPTLLVDEADTLFGSKKVAEQNEDLRALLNAGHQRGRPALRCVGPAQVPTEFPTFAMAALAGIGQMPDTITDRAVNITLRRRKPDEKVAQFRSRRDGPILADLRDRLAAWCATQLDTLADAEPEMPVEDRAADTWEPLIAIADAAGGRWPELARTACAVLVARADGEDEDRSLGVRLLTDIRDVFSERGVAFLASADLVAELRKVDESPWDGFDLNPSKLAYRLREYKVKPGHNTEKTARGYRLEDLADVFSRYLRPKPSGTSESRNDQQQCRDGLETPDGSTRPADSLPVRDKTTRPTEIAGQCMFWTGRTGSDGGTDESGSETLGFTPPSGPGRCDECGYHVATQGHRDGCQQTAGATS</sequence>
<proteinExistence type="predicted"/>
<name>A0A5C7Y5A1_9MYCO</name>
<dbReference type="Proteomes" id="UP000321797">
    <property type="component" value="Unassembled WGS sequence"/>
</dbReference>
<dbReference type="EMBL" id="SSGD01000042">
    <property type="protein sequence ID" value="TXI56990.1"/>
    <property type="molecule type" value="Genomic_DNA"/>
</dbReference>
<organism evidence="3 4">
    <name type="scientific">Mycolicibacter arupensis</name>
    <dbReference type="NCBI Taxonomy" id="342002"/>
    <lineage>
        <taxon>Bacteria</taxon>
        <taxon>Bacillati</taxon>
        <taxon>Actinomycetota</taxon>
        <taxon>Actinomycetes</taxon>
        <taxon>Mycobacteriales</taxon>
        <taxon>Mycobacteriaceae</taxon>
        <taxon>Mycolicibacter</taxon>
    </lineage>
</organism>
<evidence type="ECO:0000256" key="1">
    <source>
        <dbReference type="SAM" id="MobiDB-lite"/>
    </source>
</evidence>
<protein>
    <submittedName>
        <fullName evidence="3">DUF3631 domain-containing protein</fullName>
    </submittedName>
</protein>
<accession>A0A5C7Y5A1</accession>
<comment type="caution">
    <text evidence="3">The sequence shown here is derived from an EMBL/GenBank/DDBJ whole genome shotgun (WGS) entry which is preliminary data.</text>
</comment>
<evidence type="ECO:0000313" key="3">
    <source>
        <dbReference type="EMBL" id="TXI56990.1"/>
    </source>
</evidence>
<feature type="region of interest" description="Disordered" evidence="1">
    <location>
        <begin position="365"/>
        <end position="445"/>
    </location>
</feature>
<evidence type="ECO:0000313" key="4">
    <source>
        <dbReference type="Proteomes" id="UP000321797"/>
    </source>
</evidence>
<feature type="domain" description="DUF3631" evidence="2">
    <location>
        <begin position="189"/>
        <end position="364"/>
    </location>
</feature>
<dbReference type="AlphaFoldDB" id="A0A5C7Y5A1"/>
<dbReference type="Pfam" id="PF12307">
    <property type="entry name" value="DUF3631"/>
    <property type="match status" value="1"/>
</dbReference>